<gene>
    <name evidence="3" type="ORF">AVO44_00220</name>
</gene>
<reference evidence="4" key="1">
    <citation type="submission" date="2015-12" db="EMBL/GenBank/DDBJ databases">
        <authorList>
            <person name="Zhang G."/>
            <person name="Stingl U."/>
        </authorList>
    </citation>
    <scope>NUCLEOTIDE SEQUENCE [LARGE SCALE GENOMIC DNA]</scope>
    <source>
        <strain evidence="4">ZGT108</strain>
    </source>
</reference>
<dbReference type="STRING" id="1685378.AVO44_00220"/>
<comment type="similarity">
    <text evidence="1 2">Belongs to the enoyl-CoA hydratase/isomerase family.</text>
</comment>
<evidence type="ECO:0000313" key="4">
    <source>
        <dbReference type="Proteomes" id="UP000053690"/>
    </source>
</evidence>
<comment type="caution">
    <text evidence="3">The sequence shown here is derived from an EMBL/GenBank/DDBJ whole genome shotgun (WGS) entry which is preliminary data.</text>
</comment>
<dbReference type="PANTHER" id="PTHR43459">
    <property type="entry name" value="ENOYL-COA HYDRATASE"/>
    <property type="match status" value="1"/>
</dbReference>
<dbReference type="RefSeq" id="WP_068331091.1">
    <property type="nucleotide sequence ID" value="NZ_LQBP01000001.1"/>
</dbReference>
<dbReference type="Proteomes" id="UP000053690">
    <property type="component" value="Unassembled WGS sequence"/>
</dbReference>
<dbReference type="Gene3D" id="3.90.226.10">
    <property type="entry name" value="2-enoyl-CoA Hydratase, Chain A, domain 1"/>
    <property type="match status" value="1"/>
</dbReference>
<dbReference type="Pfam" id="PF00378">
    <property type="entry name" value="ECH_1"/>
    <property type="match status" value="1"/>
</dbReference>
<dbReference type="GO" id="GO:0003824">
    <property type="term" value="F:catalytic activity"/>
    <property type="evidence" value="ECO:0007669"/>
    <property type="project" value="InterPro"/>
</dbReference>
<evidence type="ECO:0000256" key="1">
    <source>
        <dbReference type="ARBA" id="ARBA00005254"/>
    </source>
</evidence>
<protein>
    <submittedName>
        <fullName evidence="3">Enoyl-CoA hydratase</fullName>
    </submittedName>
</protein>
<dbReference type="SUPFAM" id="SSF52096">
    <property type="entry name" value="ClpP/crotonase"/>
    <property type="match status" value="1"/>
</dbReference>
<evidence type="ECO:0000313" key="3">
    <source>
        <dbReference type="EMBL" id="KUJ81758.1"/>
    </source>
</evidence>
<dbReference type="Gene3D" id="1.10.12.10">
    <property type="entry name" value="Lyase 2-enoyl-coa Hydratase, Chain A, domain 2"/>
    <property type="match status" value="1"/>
</dbReference>
<dbReference type="OrthoDB" id="9781757at2"/>
<dbReference type="AlphaFoldDB" id="A0A0X3U181"/>
<name>A0A0X3U181_9RHOB</name>
<proteinExistence type="inferred from homology"/>
<dbReference type="PANTHER" id="PTHR43459:SF1">
    <property type="entry name" value="EG:BACN32G11.4 PROTEIN"/>
    <property type="match status" value="1"/>
</dbReference>
<evidence type="ECO:0000256" key="2">
    <source>
        <dbReference type="RuleBase" id="RU003707"/>
    </source>
</evidence>
<dbReference type="PROSITE" id="PS00166">
    <property type="entry name" value="ENOYL_COA_HYDRATASE"/>
    <property type="match status" value="1"/>
</dbReference>
<dbReference type="InterPro" id="IPR001753">
    <property type="entry name" value="Enoyl-CoA_hydra/iso"/>
</dbReference>
<sequence>MDYETILLDITDDLAVVTLNRPDKMNAMTVQMRAEVTHAMIYAARNARAIVLTGAGGAFCSGQDLGDASSTGKVDLERTLRDEYEPMLEAIYNCPVPTIAAVNGAAAGAGANLALCADVVIATESAYFLQAFARIGLLPDAGGTWFMPRQMGFAKAMGAALFADKISAREADQWGLIWEAVPDAEFDAHWRKRAAYLANGPTAGFGAIKKAIRGTYEKTLPQQLALEANLQGECGRSRDFAEGVVAFMEKRPPKFEGR</sequence>
<dbReference type="InterPro" id="IPR014748">
    <property type="entry name" value="Enoyl-CoA_hydra_C"/>
</dbReference>
<dbReference type="CDD" id="cd06558">
    <property type="entry name" value="crotonase-like"/>
    <property type="match status" value="1"/>
</dbReference>
<dbReference type="InterPro" id="IPR029045">
    <property type="entry name" value="ClpP/crotonase-like_dom_sf"/>
</dbReference>
<accession>A0A0X3U181</accession>
<dbReference type="InterPro" id="IPR018376">
    <property type="entry name" value="Enoyl-CoA_hyd/isom_CS"/>
</dbReference>
<organism evidence="3 4">
    <name type="scientific">Ruegeria profundi</name>
    <dbReference type="NCBI Taxonomy" id="1685378"/>
    <lineage>
        <taxon>Bacteria</taxon>
        <taxon>Pseudomonadati</taxon>
        <taxon>Pseudomonadota</taxon>
        <taxon>Alphaproteobacteria</taxon>
        <taxon>Rhodobacterales</taxon>
        <taxon>Roseobacteraceae</taxon>
        <taxon>Ruegeria</taxon>
    </lineage>
</organism>
<keyword evidence="4" id="KW-1185">Reference proteome</keyword>
<dbReference type="EMBL" id="LQBP01000001">
    <property type="protein sequence ID" value="KUJ81758.1"/>
    <property type="molecule type" value="Genomic_DNA"/>
</dbReference>